<dbReference type="EMBL" id="JAHWGI010000525">
    <property type="protein sequence ID" value="KAK3916417.1"/>
    <property type="molecule type" value="Genomic_DNA"/>
</dbReference>
<feature type="domain" description="DUF6570" evidence="1">
    <location>
        <begin position="86"/>
        <end position="146"/>
    </location>
</feature>
<proteinExistence type="predicted"/>
<name>A0AAE1LFP1_9NEOP</name>
<organism evidence="2 3">
    <name type="scientific">Frankliniella fusca</name>
    <dbReference type="NCBI Taxonomy" id="407009"/>
    <lineage>
        <taxon>Eukaryota</taxon>
        <taxon>Metazoa</taxon>
        <taxon>Ecdysozoa</taxon>
        <taxon>Arthropoda</taxon>
        <taxon>Hexapoda</taxon>
        <taxon>Insecta</taxon>
        <taxon>Pterygota</taxon>
        <taxon>Neoptera</taxon>
        <taxon>Paraneoptera</taxon>
        <taxon>Thysanoptera</taxon>
        <taxon>Terebrantia</taxon>
        <taxon>Thripoidea</taxon>
        <taxon>Thripidae</taxon>
        <taxon>Frankliniella</taxon>
    </lineage>
</organism>
<comment type="caution">
    <text evidence="2">The sequence shown here is derived from an EMBL/GenBank/DDBJ whole genome shotgun (WGS) entry which is preliminary data.</text>
</comment>
<accession>A0AAE1LFP1</accession>
<evidence type="ECO:0000313" key="3">
    <source>
        <dbReference type="Proteomes" id="UP001219518"/>
    </source>
</evidence>
<reference evidence="2" key="1">
    <citation type="submission" date="2021-07" db="EMBL/GenBank/DDBJ databases">
        <authorList>
            <person name="Catto M.A."/>
            <person name="Jacobson A."/>
            <person name="Kennedy G."/>
            <person name="Labadie P."/>
            <person name="Hunt B.G."/>
            <person name="Srinivasan R."/>
        </authorList>
    </citation>
    <scope>NUCLEOTIDE SEQUENCE</scope>
    <source>
        <strain evidence="2">PL_HMW_Pooled</strain>
        <tissue evidence="2">Head</tissue>
    </source>
</reference>
<protein>
    <submittedName>
        <fullName evidence="2">Apolipoprotein A-I</fullName>
    </submittedName>
</protein>
<keyword evidence="3" id="KW-1185">Reference proteome</keyword>
<evidence type="ECO:0000259" key="1">
    <source>
        <dbReference type="Pfam" id="PF20209"/>
    </source>
</evidence>
<dbReference type="InterPro" id="IPR046700">
    <property type="entry name" value="DUF6570"/>
</dbReference>
<dbReference type="Proteomes" id="UP001219518">
    <property type="component" value="Unassembled WGS sequence"/>
</dbReference>
<gene>
    <name evidence="2" type="ORF">KUF71_006211</name>
</gene>
<reference evidence="2" key="2">
    <citation type="journal article" date="2023" name="BMC Genomics">
        <title>Pest status, molecular evolution, and epigenetic factors derived from the genome assembly of Frankliniella fusca, a thysanopteran phytovirus vector.</title>
        <authorList>
            <person name="Catto M.A."/>
            <person name="Labadie P.E."/>
            <person name="Jacobson A.L."/>
            <person name="Kennedy G.G."/>
            <person name="Srinivasan R."/>
            <person name="Hunt B.G."/>
        </authorList>
    </citation>
    <scope>NUCLEOTIDE SEQUENCE</scope>
    <source>
        <strain evidence="2">PL_HMW_Pooled</strain>
    </source>
</reference>
<dbReference type="AlphaFoldDB" id="A0AAE1LFP1"/>
<dbReference type="Pfam" id="PF20209">
    <property type="entry name" value="DUF6570"/>
    <property type="match status" value="1"/>
</dbReference>
<evidence type="ECO:0000313" key="2">
    <source>
        <dbReference type="EMBL" id="KAK3916417.1"/>
    </source>
</evidence>
<sequence>MSHYPIYNKNHANAALLDINPVPDNPVPDDGNNMWNNNLDLFQHKFHEEISSLEWKTCHNCNAKFLTKKKVQARDVPICDKFREQVIDDVPEQLKNLTYIEEHLISKIHPIVSVIKLKGHQLGYQGNVINFTLDVKEFARVLPHRSMIYHSSKVKDALIWLQNNNKFYYDVEILETNINVLPEDDNVFEILNGFDIDEQSG</sequence>